<name>A0A6G6GP83_9FLAO</name>
<dbReference type="PANTHER" id="PTHR45453">
    <property type="entry name" value="PHOSPHATE REGULON SENSOR PROTEIN PHOR"/>
    <property type="match status" value="1"/>
</dbReference>
<keyword evidence="7" id="KW-1133">Transmembrane helix</keyword>
<dbReference type="InterPro" id="IPR005467">
    <property type="entry name" value="His_kinase_dom"/>
</dbReference>
<keyword evidence="10" id="KW-1185">Reference proteome</keyword>
<keyword evidence="7" id="KW-0812">Transmembrane</keyword>
<dbReference type="InterPro" id="IPR050351">
    <property type="entry name" value="BphY/WalK/GraS-like"/>
</dbReference>
<dbReference type="Pfam" id="PF02518">
    <property type="entry name" value="HATPase_c"/>
    <property type="match status" value="1"/>
</dbReference>
<dbReference type="Gene3D" id="1.10.287.130">
    <property type="match status" value="1"/>
</dbReference>
<sequence length="500" mass="55765">MQKRHYKTILFFIVATILVTLGIQGYFNYKNYQIDKQQFINEAQIGLDNAVNTYYADLAEENILGFSFSQGPEEMDVQKLDSIFSTLDKNYITHPGKTDSVMVEVLEGGDMQAISIFSGDSGSNHDTLFKKLQIDGTTRKNMVRWSMTQDTFNENPLASLTTRVIYAIATDSLQLPVLNKMVAAELQRKNITASYSLIYKPDAGSEQILKTGSVAKNALETASTSSYLPLGSTLKMAISNSTLAILKRNTIGLLLSLIFVVSVIACLLYLFKIINRQKQLAEVKNDLISNITHEFKTPLATIGAAMEGIQVFNKNNDPEKTMKYASVSMSQVEKLNGMVEKLLETATLDSEQLKLNFEAVDIVQLLDTIAARERLNVPDKQLRFSTKEPTLIYEVDTFHFENAINNIVDNALKYGGNEINISLIRKNNAIEISITDNGRDLTAAQGKQIFDKFYRVPKGNTHNIKGFGIGLYYTKVIVEKHGGTISVQTQPTNFTIVLPL</sequence>
<evidence type="ECO:0000256" key="4">
    <source>
        <dbReference type="ARBA" id="ARBA00022679"/>
    </source>
</evidence>
<dbReference type="SUPFAM" id="SSF47384">
    <property type="entry name" value="Homodimeric domain of signal transducing histidine kinase"/>
    <property type="match status" value="1"/>
</dbReference>
<dbReference type="InterPro" id="IPR036097">
    <property type="entry name" value="HisK_dim/P_sf"/>
</dbReference>
<comment type="catalytic activity">
    <reaction evidence="1">
        <text>ATP + protein L-histidine = ADP + protein N-phospho-L-histidine.</text>
        <dbReference type="EC" id="2.7.13.3"/>
    </reaction>
</comment>
<dbReference type="RefSeq" id="WP_164680255.1">
    <property type="nucleotide sequence ID" value="NZ_CP049057.1"/>
</dbReference>
<proteinExistence type="predicted"/>
<dbReference type="PANTHER" id="PTHR45453:SF1">
    <property type="entry name" value="PHOSPHATE REGULON SENSOR PROTEIN PHOR"/>
    <property type="match status" value="1"/>
</dbReference>
<evidence type="ECO:0000256" key="2">
    <source>
        <dbReference type="ARBA" id="ARBA00012438"/>
    </source>
</evidence>
<dbReference type="InterPro" id="IPR036890">
    <property type="entry name" value="HATPase_C_sf"/>
</dbReference>
<dbReference type="InterPro" id="IPR003594">
    <property type="entry name" value="HATPase_dom"/>
</dbReference>
<feature type="transmembrane region" description="Helical" evidence="7">
    <location>
        <begin position="251"/>
        <end position="271"/>
    </location>
</feature>
<dbReference type="EMBL" id="CP049057">
    <property type="protein sequence ID" value="QIE60243.1"/>
    <property type="molecule type" value="Genomic_DNA"/>
</dbReference>
<keyword evidence="6" id="KW-0902">Two-component regulatory system</keyword>
<reference evidence="9 10" key="1">
    <citation type="submission" date="2020-02" db="EMBL/GenBank/DDBJ databases">
        <title>Complete genome sequence of Flavobacteriaceae bacterium.</title>
        <authorList>
            <person name="Kim S.-J."/>
            <person name="Kim Y.-S."/>
            <person name="Kim K.-H."/>
        </authorList>
    </citation>
    <scope>NUCLEOTIDE SEQUENCE [LARGE SCALE GENOMIC DNA]</scope>
    <source>
        <strain evidence="9 10">RR4-40</strain>
    </source>
</reference>
<evidence type="ECO:0000256" key="1">
    <source>
        <dbReference type="ARBA" id="ARBA00000085"/>
    </source>
</evidence>
<organism evidence="9 10">
    <name type="scientific">Rasiella rasia</name>
    <dbReference type="NCBI Taxonomy" id="2744027"/>
    <lineage>
        <taxon>Bacteria</taxon>
        <taxon>Pseudomonadati</taxon>
        <taxon>Bacteroidota</taxon>
        <taxon>Flavobacteriia</taxon>
        <taxon>Flavobacteriales</taxon>
        <taxon>Flavobacteriaceae</taxon>
        <taxon>Rasiella</taxon>
    </lineage>
</organism>
<dbReference type="CDD" id="cd00075">
    <property type="entry name" value="HATPase"/>
    <property type="match status" value="1"/>
</dbReference>
<dbReference type="SUPFAM" id="SSF55874">
    <property type="entry name" value="ATPase domain of HSP90 chaperone/DNA topoisomerase II/histidine kinase"/>
    <property type="match status" value="1"/>
</dbReference>
<dbReference type="GO" id="GO:0004721">
    <property type="term" value="F:phosphoprotein phosphatase activity"/>
    <property type="evidence" value="ECO:0007669"/>
    <property type="project" value="TreeGrafter"/>
</dbReference>
<dbReference type="SMART" id="SM00388">
    <property type="entry name" value="HisKA"/>
    <property type="match status" value="1"/>
</dbReference>
<dbReference type="Gene3D" id="3.30.565.10">
    <property type="entry name" value="Histidine kinase-like ATPase, C-terminal domain"/>
    <property type="match status" value="1"/>
</dbReference>
<dbReference type="PRINTS" id="PR00344">
    <property type="entry name" value="BCTRLSENSOR"/>
</dbReference>
<dbReference type="EC" id="2.7.13.3" evidence="2"/>
<dbReference type="InterPro" id="IPR004358">
    <property type="entry name" value="Sig_transdc_His_kin-like_C"/>
</dbReference>
<evidence type="ECO:0000256" key="5">
    <source>
        <dbReference type="ARBA" id="ARBA00022777"/>
    </source>
</evidence>
<evidence type="ECO:0000259" key="8">
    <source>
        <dbReference type="PROSITE" id="PS50109"/>
    </source>
</evidence>
<dbReference type="AlphaFoldDB" id="A0A6G6GP83"/>
<dbReference type="CDD" id="cd00082">
    <property type="entry name" value="HisKA"/>
    <property type="match status" value="1"/>
</dbReference>
<keyword evidence="7" id="KW-0472">Membrane</keyword>
<evidence type="ECO:0000313" key="9">
    <source>
        <dbReference type="EMBL" id="QIE60243.1"/>
    </source>
</evidence>
<keyword evidence="5 9" id="KW-0418">Kinase</keyword>
<dbReference type="Proteomes" id="UP000505306">
    <property type="component" value="Chromosome"/>
</dbReference>
<dbReference type="GO" id="GO:0005886">
    <property type="term" value="C:plasma membrane"/>
    <property type="evidence" value="ECO:0007669"/>
    <property type="project" value="TreeGrafter"/>
</dbReference>
<evidence type="ECO:0000256" key="3">
    <source>
        <dbReference type="ARBA" id="ARBA00022553"/>
    </source>
</evidence>
<dbReference type="KEGG" id="mgel:G5B37_11925"/>
<evidence type="ECO:0000313" key="10">
    <source>
        <dbReference type="Proteomes" id="UP000505306"/>
    </source>
</evidence>
<dbReference type="GO" id="GO:0000155">
    <property type="term" value="F:phosphorelay sensor kinase activity"/>
    <property type="evidence" value="ECO:0007669"/>
    <property type="project" value="InterPro"/>
</dbReference>
<evidence type="ECO:0000256" key="7">
    <source>
        <dbReference type="SAM" id="Phobius"/>
    </source>
</evidence>
<keyword evidence="3" id="KW-0597">Phosphoprotein</keyword>
<gene>
    <name evidence="9" type="ORF">G5B37_11925</name>
</gene>
<dbReference type="GO" id="GO:0016036">
    <property type="term" value="P:cellular response to phosphate starvation"/>
    <property type="evidence" value="ECO:0007669"/>
    <property type="project" value="TreeGrafter"/>
</dbReference>
<dbReference type="Pfam" id="PF00512">
    <property type="entry name" value="HisKA"/>
    <property type="match status" value="1"/>
</dbReference>
<keyword evidence="4" id="KW-0808">Transferase</keyword>
<feature type="transmembrane region" description="Helical" evidence="7">
    <location>
        <begin position="9"/>
        <end position="27"/>
    </location>
</feature>
<protein>
    <recommendedName>
        <fullName evidence="2">histidine kinase</fullName>
        <ecNumber evidence="2">2.7.13.3</ecNumber>
    </recommendedName>
</protein>
<accession>A0A6G6GP83</accession>
<dbReference type="PROSITE" id="PS50109">
    <property type="entry name" value="HIS_KIN"/>
    <property type="match status" value="1"/>
</dbReference>
<evidence type="ECO:0000256" key="6">
    <source>
        <dbReference type="ARBA" id="ARBA00023012"/>
    </source>
</evidence>
<dbReference type="SMART" id="SM00387">
    <property type="entry name" value="HATPase_c"/>
    <property type="match status" value="1"/>
</dbReference>
<dbReference type="InterPro" id="IPR003661">
    <property type="entry name" value="HisK_dim/P_dom"/>
</dbReference>
<feature type="domain" description="Histidine kinase" evidence="8">
    <location>
        <begin position="290"/>
        <end position="500"/>
    </location>
</feature>